<reference evidence="2 3" key="1">
    <citation type="submission" date="2019-02" db="EMBL/GenBank/DDBJ databases">
        <title>A cornucopia of Shigella phages from the Cornhusker state.</title>
        <authorList>
            <person name="Doore S.M."/>
            <person name="Schrad J.R."/>
            <person name="Perrett H.R."/>
            <person name="Dover J.A."/>
            <person name="Schrad K.P."/>
            <person name="Dean W.F."/>
            <person name="Parent K.N."/>
        </authorList>
    </citation>
    <scope>NUCLEOTIDE SEQUENCE [LARGE SCALE GENOMIC DNA]</scope>
</reference>
<dbReference type="EMBL" id="MK562503">
    <property type="protein sequence ID" value="QBP32902.1"/>
    <property type="molecule type" value="Genomic_DNA"/>
</dbReference>
<organism evidence="2 3">
    <name type="scientific">Shigella phage Buco</name>
    <dbReference type="NCBI Taxonomy" id="2530183"/>
    <lineage>
        <taxon>Viruses</taxon>
        <taxon>Duplodnaviria</taxon>
        <taxon>Heunggongvirae</taxon>
        <taxon>Uroviricota</taxon>
        <taxon>Caudoviricetes</taxon>
        <taxon>Autographivirales</taxon>
        <taxon>Autoscriptoviridae</taxon>
        <taxon>Slopekvirinae</taxon>
        <taxon>Bucovirus</taxon>
        <taxon>Bucovirus buco</taxon>
    </lineage>
</organism>
<name>A0A482JJL2_9CAUD</name>
<accession>A0A482JJL2</accession>
<keyword evidence="3" id="KW-1185">Reference proteome</keyword>
<gene>
    <name evidence="2" type="ORF">HRP29_gp2</name>
</gene>
<dbReference type="Proteomes" id="UP000294568">
    <property type="component" value="Segment"/>
</dbReference>
<feature type="region of interest" description="Disordered" evidence="1">
    <location>
        <begin position="26"/>
        <end position="73"/>
    </location>
</feature>
<protein>
    <submittedName>
        <fullName evidence="2">Uncharacterized protein</fullName>
    </submittedName>
</protein>
<evidence type="ECO:0000313" key="2">
    <source>
        <dbReference type="EMBL" id="QBP32902.1"/>
    </source>
</evidence>
<evidence type="ECO:0000313" key="3">
    <source>
        <dbReference type="Proteomes" id="UP000294568"/>
    </source>
</evidence>
<evidence type="ECO:0000256" key="1">
    <source>
        <dbReference type="SAM" id="MobiDB-lite"/>
    </source>
</evidence>
<proteinExistence type="predicted"/>
<sequence length="73" mass="8103">MGYAKRLQKRFDGLIDLSGGELQKRRDKLNGAGVHRGKQSATFSTSVKGKEKRKGSSRQPMGYPSCNSQFKGR</sequence>